<dbReference type="GO" id="GO:0005886">
    <property type="term" value="C:plasma membrane"/>
    <property type="evidence" value="ECO:0007669"/>
    <property type="project" value="TreeGrafter"/>
</dbReference>
<gene>
    <name evidence="9" type="ORF">MGAL_10B033795</name>
</gene>
<organism evidence="9 10">
    <name type="scientific">Mytilus galloprovincialis</name>
    <name type="common">Mediterranean mussel</name>
    <dbReference type="NCBI Taxonomy" id="29158"/>
    <lineage>
        <taxon>Eukaryota</taxon>
        <taxon>Metazoa</taxon>
        <taxon>Spiralia</taxon>
        <taxon>Lophotrochozoa</taxon>
        <taxon>Mollusca</taxon>
        <taxon>Bivalvia</taxon>
        <taxon>Autobranchia</taxon>
        <taxon>Pteriomorphia</taxon>
        <taxon>Mytilida</taxon>
        <taxon>Mytiloidea</taxon>
        <taxon>Mytilidae</taxon>
        <taxon>Mytilinae</taxon>
        <taxon>Mytilus</taxon>
    </lineage>
</organism>
<proteinExistence type="inferred from homology"/>
<dbReference type="InterPro" id="IPR042099">
    <property type="entry name" value="ANL_N_sf"/>
</dbReference>
<dbReference type="OrthoDB" id="288590at2759"/>
<dbReference type="GO" id="GO:0005324">
    <property type="term" value="F:long-chain fatty acid transmembrane transporter activity"/>
    <property type="evidence" value="ECO:0007669"/>
    <property type="project" value="TreeGrafter"/>
</dbReference>
<dbReference type="AlphaFoldDB" id="A0A8B6GJ89"/>
<dbReference type="Gene3D" id="3.30.300.30">
    <property type="match status" value="1"/>
</dbReference>
<protein>
    <recommendedName>
        <fullName evidence="4">long-chain-fatty-acid--CoA ligase</fullName>
        <ecNumber evidence="4">6.2.1.3</ecNumber>
    </recommendedName>
    <alternativeName>
        <fullName evidence="6">Long-chain-fatty-acid--CoA ligase</fullName>
    </alternativeName>
</protein>
<evidence type="ECO:0000256" key="2">
    <source>
        <dbReference type="ARBA" id="ARBA00022598"/>
    </source>
</evidence>
<dbReference type="InterPro" id="IPR025110">
    <property type="entry name" value="AMP-bd_C"/>
</dbReference>
<comment type="catalytic activity">
    <reaction evidence="7">
        <text>tetracosanoate + ATP + CoA = tetracosanoyl-CoA + AMP + diphosphate</text>
        <dbReference type="Rhea" id="RHEA:33639"/>
        <dbReference type="ChEBI" id="CHEBI:30616"/>
        <dbReference type="ChEBI" id="CHEBI:31014"/>
        <dbReference type="ChEBI" id="CHEBI:33019"/>
        <dbReference type="ChEBI" id="CHEBI:57287"/>
        <dbReference type="ChEBI" id="CHEBI:65052"/>
        <dbReference type="ChEBI" id="CHEBI:456215"/>
    </reaction>
    <physiologicalReaction direction="left-to-right" evidence="7">
        <dbReference type="Rhea" id="RHEA:33640"/>
    </physiologicalReaction>
</comment>
<dbReference type="SUPFAM" id="SSF56801">
    <property type="entry name" value="Acetyl-CoA synthetase-like"/>
    <property type="match status" value="2"/>
</dbReference>
<comment type="caution">
    <text evidence="9">The sequence shown here is derived from an EMBL/GenBank/DDBJ whole genome shotgun (WGS) entry which is preliminary data.</text>
</comment>
<dbReference type="PANTHER" id="PTHR43107">
    <property type="entry name" value="LONG-CHAIN FATTY ACID TRANSPORT PROTEIN"/>
    <property type="match status" value="1"/>
</dbReference>
<dbReference type="PANTHER" id="PTHR43107:SF22">
    <property type="entry name" value="VERY LONG-CHAIN ACYL-COA SYNTHETASE"/>
    <property type="match status" value="1"/>
</dbReference>
<reference evidence="9" key="1">
    <citation type="submission" date="2018-11" db="EMBL/GenBank/DDBJ databases">
        <authorList>
            <person name="Alioto T."/>
            <person name="Alioto T."/>
        </authorList>
    </citation>
    <scope>NUCLEOTIDE SEQUENCE</scope>
</reference>
<evidence type="ECO:0000256" key="1">
    <source>
        <dbReference type="ARBA" id="ARBA00006432"/>
    </source>
</evidence>
<evidence type="ECO:0000313" key="9">
    <source>
        <dbReference type="EMBL" id="VDI64635.1"/>
    </source>
</evidence>
<dbReference type="GO" id="GO:0004467">
    <property type="term" value="F:long-chain fatty acid-CoA ligase activity"/>
    <property type="evidence" value="ECO:0007669"/>
    <property type="project" value="UniProtKB-EC"/>
</dbReference>
<evidence type="ECO:0000256" key="4">
    <source>
        <dbReference type="ARBA" id="ARBA00026121"/>
    </source>
</evidence>
<evidence type="ECO:0000313" key="10">
    <source>
        <dbReference type="Proteomes" id="UP000596742"/>
    </source>
</evidence>
<keyword evidence="2" id="KW-0436">Ligase</keyword>
<comment type="catalytic activity">
    <reaction evidence="5">
        <text>a very long-chain fatty acid + ATP + CoA = a very long-chain fatty acyl-CoA + AMP + diphosphate</text>
        <dbReference type="Rhea" id="RHEA:54536"/>
        <dbReference type="ChEBI" id="CHEBI:30616"/>
        <dbReference type="ChEBI" id="CHEBI:33019"/>
        <dbReference type="ChEBI" id="CHEBI:57287"/>
        <dbReference type="ChEBI" id="CHEBI:58950"/>
        <dbReference type="ChEBI" id="CHEBI:138261"/>
        <dbReference type="ChEBI" id="CHEBI:456215"/>
    </reaction>
    <physiologicalReaction direction="left-to-right" evidence="5">
        <dbReference type="Rhea" id="RHEA:54537"/>
    </physiologicalReaction>
</comment>
<keyword evidence="10" id="KW-1185">Reference proteome</keyword>
<dbReference type="EMBL" id="UYJE01008538">
    <property type="protein sequence ID" value="VDI64635.1"/>
    <property type="molecule type" value="Genomic_DNA"/>
</dbReference>
<dbReference type="FunFam" id="3.30.300.30:FF:000002">
    <property type="entry name" value="Long-chain fatty acid transport protein 1"/>
    <property type="match status" value="1"/>
</dbReference>
<dbReference type="Pfam" id="PF13193">
    <property type="entry name" value="AMP-binding_C"/>
    <property type="match status" value="1"/>
</dbReference>
<evidence type="ECO:0000259" key="8">
    <source>
        <dbReference type="Pfam" id="PF13193"/>
    </source>
</evidence>
<dbReference type="Gene3D" id="3.40.50.12780">
    <property type="entry name" value="N-terminal domain of ligase-like"/>
    <property type="match status" value="1"/>
</dbReference>
<name>A0A8B6GJ89_MYTGA</name>
<feature type="domain" description="AMP-binding enzyme C-terminal" evidence="8">
    <location>
        <begin position="286"/>
        <end position="363"/>
    </location>
</feature>
<dbReference type="GO" id="GO:0005789">
    <property type="term" value="C:endoplasmic reticulum membrane"/>
    <property type="evidence" value="ECO:0007669"/>
    <property type="project" value="TreeGrafter"/>
</dbReference>
<sequence>MQPRIGMISGTPEKGEDGRAGMAALTLHQDQPVTPEILKGIYRKCEHELPTYARPVFIRFMKEFIVTQTMKNRKIELIEEGFDFDKVTDPLFVIDNKSKTYKAFNIDNSYESDLDVVHNVRVALGNGLRSDIWDEFRTRFNIPHIAEFFGATEGTAGTWNIFNRAGCVGRWSPLTRALGSGGVPLYLVRYDPVTFEPMKDKNGRCILIKPGEEGLMISAIPEQLFTFYKGPEQMNEKKIIRNAFSDGDAFFNFGDLFYLDGQYYLYFRDRVGDTFRWKGENVSTSEVANVLSTLPFIHDANVFGVKIPGEDGRAGMAALTLHQDQPVTPEILKGIYRKCEHELPTYARPVFIRFMKEFIVTQTMKNRKIELIEEGFDFDKVTDPLFVIDNKSKTYKAFNIDNSYEVLQSKL</sequence>
<dbReference type="Proteomes" id="UP000596742">
    <property type="component" value="Unassembled WGS sequence"/>
</dbReference>
<keyword evidence="3" id="KW-0443">Lipid metabolism</keyword>
<dbReference type="InterPro" id="IPR045851">
    <property type="entry name" value="AMP-bd_C_sf"/>
</dbReference>
<dbReference type="EC" id="6.2.1.3" evidence="4"/>
<accession>A0A8B6GJ89</accession>
<evidence type="ECO:0000256" key="3">
    <source>
        <dbReference type="ARBA" id="ARBA00022832"/>
    </source>
</evidence>
<evidence type="ECO:0000256" key="7">
    <source>
        <dbReference type="ARBA" id="ARBA00048666"/>
    </source>
</evidence>
<dbReference type="GO" id="GO:0044539">
    <property type="term" value="P:long-chain fatty acid import into cell"/>
    <property type="evidence" value="ECO:0007669"/>
    <property type="project" value="TreeGrafter"/>
</dbReference>
<evidence type="ECO:0000256" key="5">
    <source>
        <dbReference type="ARBA" id="ARBA00036527"/>
    </source>
</evidence>
<evidence type="ECO:0000256" key="6">
    <source>
        <dbReference type="ARBA" id="ARBA00041297"/>
    </source>
</evidence>
<keyword evidence="3" id="KW-0276">Fatty acid metabolism</keyword>
<comment type="similarity">
    <text evidence="1">Belongs to the ATP-dependent AMP-binding enzyme family.</text>
</comment>